<sequence>MLLASAVDISIGWLWHTAYRARWHWKLKREGALVAAGFVALVGVIDTARSLYSAHPTTQGQTATITTPAPGAAPQPVVASTVPAAIAPAATAQQPVGSTVQAYSDPSTPQFPIIQDQTGSIDQADPVETILPMDPAAQKDDPIARKINERFGDAAEAPAVHKPKPKPVKTAASKPAKPAKPAKKPADDPSTN</sequence>
<comment type="caution">
    <text evidence="2">The sequence shown here is derived from an EMBL/GenBank/DDBJ whole genome shotgun (WGS) entry which is preliminary data.</text>
</comment>
<name>A0ABQ6CTP2_9HYPH</name>
<feature type="compositionally biased region" description="Basic and acidic residues" evidence="1">
    <location>
        <begin position="137"/>
        <end position="153"/>
    </location>
</feature>
<dbReference type="RefSeq" id="WP_284316672.1">
    <property type="nucleotide sequence ID" value="NZ_BSPC01000080.1"/>
</dbReference>
<evidence type="ECO:0000256" key="1">
    <source>
        <dbReference type="SAM" id="MobiDB-lite"/>
    </source>
</evidence>
<organism evidence="2 3">
    <name type="scientific">Labrys miyagiensis</name>
    <dbReference type="NCBI Taxonomy" id="346912"/>
    <lineage>
        <taxon>Bacteria</taxon>
        <taxon>Pseudomonadati</taxon>
        <taxon>Pseudomonadota</taxon>
        <taxon>Alphaproteobacteria</taxon>
        <taxon>Hyphomicrobiales</taxon>
        <taxon>Xanthobacteraceae</taxon>
        <taxon>Labrys</taxon>
    </lineage>
</organism>
<feature type="region of interest" description="Disordered" evidence="1">
    <location>
        <begin position="137"/>
        <end position="192"/>
    </location>
</feature>
<keyword evidence="3" id="KW-1185">Reference proteome</keyword>
<protein>
    <submittedName>
        <fullName evidence="2">Uncharacterized protein</fullName>
    </submittedName>
</protein>
<proteinExistence type="predicted"/>
<evidence type="ECO:0000313" key="3">
    <source>
        <dbReference type="Proteomes" id="UP001156882"/>
    </source>
</evidence>
<dbReference type="Proteomes" id="UP001156882">
    <property type="component" value="Unassembled WGS sequence"/>
</dbReference>
<dbReference type="EMBL" id="BSPC01000080">
    <property type="protein sequence ID" value="GLS23741.1"/>
    <property type="molecule type" value="Genomic_DNA"/>
</dbReference>
<evidence type="ECO:0000313" key="2">
    <source>
        <dbReference type="EMBL" id="GLS23741.1"/>
    </source>
</evidence>
<gene>
    <name evidence="2" type="ORF">GCM10007874_67620</name>
</gene>
<reference evidence="3" key="1">
    <citation type="journal article" date="2019" name="Int. J. Syst. Evol. Microbiol.">
        <title>The Global Catalogue of Microorganisms (GCM) 10K type strain sequencing project: providing services to taxonomists for standard genome sequencing and annotation.</title>
        <authorList>
            <consortium name="The Broad Institute Genomics Platform"/>
            <consortium name="The Broad Institute Genome Sequencing Center for Infectious Disease"/>
            <person name="Wu L."/>
            <person name="Ma J."/>
        </authorList>
    </citation>
    <scope>NUCLEOTIDE SEQUENCE [LARGE SCALE GENOMIC DNA]</scope>
    <source>
        <strain evidence="3">NBRC 101365</strain>
    </source>
</reference>
<accession>A0ABQ6CTP2</accession>